<dbReference type="EMBL" id="FYDG01000024">
    <property type="protein sequence ID" value="SNB83027.1"/>
    <property type="molecule type" value="Genomic_DNA"/>
</dbReference>
<dbReference type="Proteomes" id="UP000198418">
    <property type="component" value="Unassembled WGS sequence"/>
</dbReference>
<proteinExistence type="predicted"/>
<keyword evidence="2" id="KW-1185">Reference proteome</keyword>
<accession>A0A212SBV7</accession>
<organism evidence="1 2">
    <name type="scientific">Rhodoblastus acidophilus</name>
    <name type="common">Rhodopseudomonas acidophila</name>
    <dbReference type="NCBI Taxonomy" id="1074"/>
    <lineage>
        <taxon>Bacteria</taxon>
        <taxon>Pseudomonadati</taxon>
        <taxon>Pseudomonadota</taxon>
        <taxon>Alphaproteobacteria</taxon>
        <taxon>Hyphomicrobiales</taxon>
        <taxon>Rhodoblastaceae</taxon>
        <taxon>Rhodoblastus</taxon>
    </lineage>
</organism>
<sequence length="83" mass="8677">MNAAPFTNAAGFEYLGSIAEELSTAPAELLAKLADLRRAASAEDLATLRAALREAQDCVQSISFALSVADLTVLNLTPNLRAA</sequence>
<dbReference type="AlphaFoldDB" id="A0A212SBV7"/>
<protein>
    <submittedName>
        <fullName evidence="1">Uncharacterized protein</fullName>
    </submittedName>
</protein>
<evidence type="ECO:0000313" key="1">
    <source>
        <dbReference type="EMBL" id="SNB83027.1"/>
    </source>
</evidence>
<evidence type="ECO:0000313" key="2">
    <source>
        <dbReference type="Proteomes" id="UP000198418"/>
    </source>
</evidence>
<name>A0A212SBV7_RHOAC</name>
<reference evidence="2" key="1">
    <citation type="submission" date="2017-06" db="EMBL/GenBank/DDBJ databases">
        <authorList>
            <person name="Varghese N."/>
            <person name="Submissions S."/>
        </authorList>
    </citation>
    <scope>NUCLEOTIDE SEQUENCE [LARGE SCALE GENOMIC DNA]</scope>
    <source>
        <strain evidence="2">DSM 137</strain>
    </source>
</reference>
<dbReference type="RefSeq" id="WP_088522456.1">
    <property type="nucleotide sequence ID" value="NZ_FYDG01000024.1"/>
</dbReference>
<gene>
    <name evidence="1" type="ORF">SAMN06265338_12410</name>
</gene>